<organism evidence="2 3">
    <name type="scientific">Trichinella nativa</name>
    <dbReference type="NCBI Taxonomy" id="6335"/>
    <lineage>
        <taxon>Eukaryota</taxon>
        <taxon>Metazoa</taxon>
        <taxon>Ecdysozoa</taxon>
        <taxon>Nematoda</taxon>
        <taxon>Enoplea</taxon>
        <taxon>Dorylaimia</taxon>
        <taxon>Trichinellida</taxon>
        <taxon>Trichinellidae</taxon>
        <taxon>Trichinella</taxon>
    </lineage>
</organism>
<dbReference type="SUPFAM" id="SSF81321">
    <property type="entry name" value="Family A G protein-coupled receptor-like"/>
    <property type="match status" value="1"/>
</dbReference>
<evidence type="ECO:0000313" key="2">
    <source>
        <dbReference type="EMBL" id="OUC47435.1"/>
    </source>
</evidence>
<accession>A0A1Y3ERB0</accession>
<feature type="transmembrane region" description="Helical" evidence="1">
    <location>
        <begin position="128"/>
        <end position="146"/>
    </location>
</feature>
<feature type="transmembrane region" description="Helical" evidence="1">
    <location>
        <begin position="453"/>
        <end position="469"/>
    </location>
</feature>
<evidence type="ECO:0000256" key="1">
    <source>
        <dbReference type="SAM" id="Phobius"/>
    </source>
</evidence>
<gene>
    <name evidence="2" type="ORF">D917_01427</name>
</gene>
<name>A0A1Y3ERB0_9BILA</name>
<dbReference type="EMBL" id="LVZM01004433">
    <property type="protein sequence ID" value="OUC47435.1"/>
    <property type="molecule type" value="Genomic_DNA"/>
</dbReference>
<sequence>MQALMQRNDALSIMNVSNVAEFRLENSTFVAEEKGRSDDKLKYLAILFGTVTLLTNGILFIMMLLKRPMKKIDKLTAVIAMGSAPLGLAYMISNIQKLVMRSAVRNITSLQCLMIAPQLTLYMFAEPVISYALLLMAMDSFIALMFMNSRWKVDDNNINFYLVLSVILPCICVITLWVVVYYNDRLCADCSIPVVLPQWFFVSFNSVLAFLGYLSVLLFSVAGVGFNLRKSTCTGVRLIQIRRQITILKQTAITVAFSFMIQTVPCTCSVWFAFNKGSPVINQYGWLVCNASYSLYAIYRILRAPAVRRQCQKWFCCKTDQPVASSMVKVVAYSAGEGNKHSSTLPENLCCRHKTMHHLCIQGNFRHTYNLCMEYVTEAIKREEETFNINILQLVFGIICIISNGMLLHLFALRSAEKKAYSLQQGFYFGCMLNGFAYVGYLGRRFAVGKRVCFIRSIFCVILPPYSILFSISDIHMSVNIFFIALDCFIAVIKRKKMFFIVQSVIQHSWKICIFADICHSFLLIIQCLTKKELVLTYCWYYEIVCAMYFKIHLAFIALCDIFAIALYVASSIAILFSRSTYSCVRKIQIKRQIVVMKQIILMVMFAVFCQLIPYTFVLITQFFDLNKKYQWQIYMWTIQPVGLSIAPLCRLFTDSKLLSAMKNYNPSLSSVLKSKMKSSSSNHVMPLNLKCKVTPK</sequence>
<keyword evidence="1" id="KW-1133">Transmembrane helix</keyword>
<comment type="caution">
    <text evidence="2">The sequence shown here is derived from an EMBL/GenBank/DDBJ whole genome shotgun (WGS) entry which is preliminary data.</text>
</comment>
<feature type="transmembrane region" description="Helical" evidence="1">
    <location>
        <begin position="475"/>
        <end position="493"/>
    </location>
</feature>
<evidence type="ECO:0000313" key="3">
    <source>
        <dbReference type="Proteomes" id="UP000243006"/>
    </source>
</evidence>
<feature type="transmembrane region" description="Helical" evidence="1">
    <location>
        <begin position="391"/>
        <end position="413"/>
    </location>
</feature>
<feature type="transmembrane region" description="Helical" evidence="1">
    <location>
        <begin position="284"/>
        <end position="302"/>
    </location>
</feature>
<feature type="transmembrane region" description="Helical" evidence="1">
    <location>
        <begin position="632"/>
        <end position="653"/>
    </location>
</feature>
<feature type="transmembrane region" description="Helical" evidence="1">
    <location>
        <begin position="75"/>
        <end position="92"/>
    </location>
</feature>
<feature type="transmembrane region" description="Helical" evidence="1">
    <location>
        <begin position="158"/>
        <end position="179"/>
    </location>
</feature>
<proteinExistence type="predicted"/>
<feature type="transmembrane region" description="Helical" evidence="1">
    <location>
        <begin position="43"/>
        <end position="63"/>
    </location>
</feature>
<feature type="transmembrane region" description="Helical" evidence="1">
    <location>
        <begin position="599"/>
        <end position="620"/>
    </location>
</feature>
<keyword evidence="1" id="KW-0812">Transmembrane</keyword>
<dbReference type="Gene3D" id="1.20.1070.10">
    <property type="entry name" value="Rhodopsin 7-helix transmembrane proteins"/>
    <property type="match status" value="1"/>
</dbReference>
<dbReference type="Proteomes" id="UP000243006">
    <property type="component" value="Unassembled WGS sequence"/>
</dbReference>
<protein>
    <submittedName>
        <fullName evidence="2">Uncharacterized protein</fullName>
    </submittedName>
</protein>
<feature type="transmembrane region" description="Helical" evidence="1">
    <location>
        <begin position="425"/>
        <end position="441"/>
    </location>
</feature>
<dbReference type="AlphaFoldDB" id="A0A1Y3ERB0"/>
<reference evidence="2 3" key="1">
    <citation type="submission" date="2015-04" db="EMBL/GenBank/DDBJ databases">
        <title>Draft genome of the roundworm Trichinella nativa.</title>
        <authorList>
            <person name="Mitreva M."/>
        </authorList>
    </citation>
    <scope>NUCLEOTIDE SEQUENCE [LARGE SCALE GENOMIC DNA]</scope>
    <source>
        <strain evidence="2 3">ISS45</strain>
    </source>
</reference>
<feature type="transmembrane region" description="Helical" evidence="1">
    <location>
        <begin position="552"/>
        <end position="578"/>
    </location>
</feature>
<feature type="transmembrane region" description="Helical" evidence="1">
    <location>
        <begin position="199"/>
        <end position="226"/>
    </location>
</feature>
<keyword evidence="1" id="KW-0472">Membrane</keyword>
<feature type="transmembrane region" description="Helical" evidence="1">
    <location>
        <begin position="247"/>
        <end position="272"/>
    </location>
</feature>